<dbReference type="CDD" id="cd18966">
    <property type="entry name" value="chromodomain"/>
    <property type="match status" value="1"/>
</dbReference>
<comment type="caution">
    <text evidence="8">The sequence shown here is derived from an EMBL/GenBank/DDBJ whole genome shotgun (WGS) entry which is preliminary data.</text>
</comment>
<dbReference type="Pfam" id="PF00385">
    <property type="entry name" value="Chromo"/>
    <property type="match status" value="1"/>
</dbReference>
<dbReference type="GO" id="GO:0008270">
    <property type="term" value="F:zinc ion binding"/>
    <property type="evidence" value="ECO:0007669"/>
    <property type="project" value="UniProtKB-KW"/>
</dbReference>
<dbReference type="PANTHER" id="PTHR22812">
    <property type="entry name" value="CHROMOBOX PROTEIN"/>
    <property type="match status" value="1"/>
</dbReference>
<dbReference type="OrthoDB" id="436852at2759"/>
<dbReference type="Gene3D" id="3.30.1370.210">
    <property type="match status" value="2"/>
</dbReference>
<evidence type="ECO:0000256" key="3">
    <source>
        <dbReference type="ARBA" id="ARBA00023242"/>
    </source>
</evidence>
<evidence type="ECO:0000256" key="4">
    <source>
        <dbReference type="PROSITE-ProRule" id="PRU00723"/>
    </source>
</evidence>
<feature type="region of interest" description="Disordered" evidence="5">
    <location>
        <begin position="116"/>
        <end position="200"/>
    </location>
</feature>
<dbReference type="SMART" id="SM00356">
    <property type="entry name" value="ZnF_C3H1"/>
    <property type="match status" value="4"/>
</dbReference>
<dbReference type="InterPro" id="IPR016197">
    <property type="entry name" value="Chromo-like_dom_sf"/>
</dbReference>
<feature type="domain" description="C3H1-type" evidence="7">
    <location>
        <begin position="535"/>
        <end position="562"/>
    </location>
</feature>
<sequence>MSSKKSSKKPSKQKVFSSLEEDEISKLSIESTDEEQYPSDHEYTVERILAQKSKDGQQLYLIRWANFPEEASSWEPRRNLLDKTIIDAWKGRRIRESEGLDTPYDVGKLEALKKMVEDSKAQRDRLRREKRKRLGIVVSPPESDADDGDKQPTSTHAPVSNSTLGGEKSSERQQQVQSTKKTKIIRPEQIDAHSSSEEPLFVNPQRKATSGASSPTKVPQVQKKLQKHVTLQGTASDTQETTAAKGSSAFRGVQKTRGGGAMRGGSSLPSQNVFNGGKAARKKKAGLIEAAADPLKDQRHFKNRHLIRKAELAGRALADAAPDITAIPGGLIKPSKASSVQRPETLRRIPSPSQNEEGNIRRMAPAQPPHNQQQDLQRLPNNLLHVSEMPWEDVQHIPYEQRSICFFFSRPQGCHNSRCKYLHVDDPLLPIAPPPDGWFESQKICFFYNSDGNCRNGDTCKDLHESGTNLPVNKPPPGWVVPGPSTKVMLREAHVPVDVDVPKLICFDWQHRKCHKGNACKFAHPNDNDFPVAPKPGSIPCKYWKGGFCWNKTNCHFLHESAQDSRRAAYMSQVYTKVANFGTSDKESSQLPLQGSKSIPIFDDSDTLNFEMDTVSDFTPLEPNLTECEKSTNFDNYSMDKTVQSIATNVKAVTFGPQDQPIYLDFENVPLDTSDWTRAFASVDNVRFDQMCTAHDFKLRYGQIQSSAFWPQDVSTNSTDQAGRDTVDSVAEDLCLRMAGLACISDTYIVLLYPSVAEEWKYLDVMPNISTGAKLKYLIFGSQSPVLSSIKSLTINQTSSKDLSYRDMMMKSFHHFDYEQLIPEQKTKKLVNFCLIFPASANHIAESISSWLRSCSKESKIYNYQKAGCWDYFKKHVKAGAVLIHSSALNLISDTDLIQDMTAGVNYSFWCIEDPTSKVPFSFNGFISPKSELGHIVTRRLLPLGCAILLTPSFLVAEPVMSLKLLTWYQKKLKGSLTGSVRILCCHELPNFLLELFISKVAEQQELMKSLAGDPSILSKLSERGLSQDQCEARITLYWLLCDMLRKDLPSHLSPFDRDPTEENSRSPLLFAPRSIDQYDEKKLVSWFSGWSFANLHKYRRFYVIGSGTSKKGVGIPVRMIPEEDVFPQNSKAFREGGALAWARRGREPISVVTKATEPPTPDPREVKLKEYTYDFTDDWYSQWKETREGRSAHHIIVHKWERVFQSLGIHH</sequence>
<feature type="domain" description="C3H1-type" evidence="7">
    <location>
        <begin position="439"/>
        <end position="467"/>
    </location>
</feature>
<feature type="region of interest" description="Disordered" evidence="5">
    <location>
        <begin position="333"/>
        <end position="374"/>
    </location>
</feature>
<comment type="subunit">
    <text evidence="2">Component of the NuA4 histone acetyltransferase complex.</text>
</comment>
<feature type="region of interest" description="Disordered" evidence="5">
    <location>
        <begin position="253"/>
        <end position="275"/>
    </location>
</feature>
<feature type="compositionally biased region" description="Basic and acidic residues" evidence="5">
    <location>
        <begin position="185"/>
        <end position="196"/>
    </location>
</feature>
<keyword evidence="4" id="KW-0863">Zinc-finger</keyword>
<dbReference type="InterPro" id="IPR051219">
    <property type="entry name" value="Heterochromatin_chromo-domain"/>
</dbReference>
<feature type="compositionally biased region" description="Polar residues" evidence="5">
    <location>
        <begin position="151"/>
        <end position="164"/>
    </location>
</feature>
<dbReference type="InterPro" id="IPR000953">
    <property type="entry name" value="Chromo/chromo_shadow_dom"/>
</dbReference>
<dbReference type="InterPro" id="IPR023780">
    <property type="entry name" value="Chromo_domain"/>
</dbReference>
<comment type="subcellular location">
    <subcellularLocation>
        <location evidence="1">Nucleus</location>
    </subcellularLocation>
</comment>
<keyword evidence="4" id="KW-0862">Zinc</keyword>
<name>W9BZG0_SCLBF</name>
<evidence type="ECO:0000256" key="2">
    <source>
        <dbReference type="ARBA" id="ARBA00011353"/>
    </source>
</evidence>
<organism evidence="8 9">
    <name type="scientific">Sclerotinia borealis (strain F-4128)</name>
    <dbReference type="NCBI Taxonomy" id="1432307"/>
    <lineage>
        <taxon>Eukaryota</taxon>
        <taxon>Fungi</taxon>
        <taxon>Dikarya</taxon>
        <taxon>Ascomycota</taxon>
        <taxon>Pezizomycotina</taxon>
        <taxon>Leotiomycetes</taxon>
        <taxon>Helotiales</taxon>
        <taxon>Sclerotiniaceae</taxon>
        <taxon>Sclerotinia</taxon>
    </lineage>
</organism>
<dbReference type="PROSITE" id="PS00598">
    <property type="entry name" value="CHROMO_1"/>
    <property type="match status" value="1"/>
</dbReference>
<dbReference type="Proteomes" id="UP000019487">
    <property type="component" value="Unassembled WGS sequence"/>
</dbReference>
<dbReference type="HOGENOM" id="CLU_248714_0_0_1"/>
<dbReference type="Gene3D" id="2.40.50.40">
    <property type="match status" value="1"/>
</dbReference>
<evidence type="ECO:0000256" key="5">
    <source>
        <dbReference type="SAM" id="MobiDB-lite"/>
    </source>
</evidence>
<feature type="compositionally biased region" description="Basic residues" evidence="5">
    <location>
        <begin position="1"/>
        <end position="12"/>
    </location>
</feature>
<dbReference type="PROSITE" id="PS50103">
    <property type="entry name" value="ZF_C3H1"/>
    <property type="match status" value="4"/>
</dbReference>
<dbReference type="InterPro" id="IPR023779">
    <property type="entry name" value="Chromodomain_CS"/>
</dbReference>
<feature type="zinc finger region" description="C3H1-type" evidence="4">
    <location>
        <begin position="500"/>
        <end position="527"/>
    </location>
</feature>
<evidence type="ECO:0000256" key="1">
    <source>
        <dbReference type="ARBA" id="ARBA00004123"/>
    </source>
</evidence>
<proteinExistence type="predicted"/>
<feature type="zinc finger region" description="C3H1-type" evidence="4">
    <location>
        <begin position="439"/>
        <end position="467"/>
    </location>
</feature>
<evidence type="ECO:0000313" key="9">
    <source>
        <dbReference type="Proteomes" id="UP000019487"/>
    </source>
</evidence>
<feature type="zinc finger region" description="C3H1-type" evidence="4">
    <location>
        <begin position="535"/>
        <end position="562"/>
    </location>
</feature>
<feature type="domain" description="Chromo" evidence="6">
    <location>
        <begin position="43"/>
        <end position="101"/>
    </location>
</feature>
<dbReference type="EMBL" id="AYSA01000728">
    <property type="protein sequence ID" value="ESZ89957.1"/>
    <property type="molecule type" value="Genomic_DNA"/>
</dbReference>
<evidence type="ECO:0008006" key="10">
    <source>
        <dbReference type="Google" id="ProtNLM"/>
    </source>
</evidence>
<dbReference type="PROSITE" id="PS50013">
    <property type="entry name" value="CHROMO_2"/>
    <property type="match status" value="1"/>
</dbReference>
<feature type="domain" description="C3H1-type" evidence="7">
    <location>
        <begin position="500"/>
        <end position="527"/>
    </location>
</feature>
<dbReference type="GO" id="GO:0005634">
    <property type="term" value="C:nucleus"/>
    <property type="evidence" value="ECO:0007669"/>
    <property type="project" value="UniProtKB-SubCell"/>
</dbReference>
<reference evidence="8 9" key="1">
    <citation type="journal article" date="2014" name="Genome Announc.">
        <title>Draft genome sequence of Sclerotinia borealis, a psychrophilic plant pathogenic fungus.</title>
        <authorList>
            <person name="Mardanov A.V."/>
            <person name="Beletsky A.V."/>
            <person name="Kadnikov V.V."/>
            <person name="Ignatov A.N."/>
            <person name="Ravin N.V."/>
        </authorList>
    </citation>
    <scope>NUCLEOTIDE SEQUENCE [LARGE SCALE GENOMIC DNA]</scope>
    <source>
        <strain evidence="9">F-4157</strain>
    </source>
</reference>
<evidence type="ECO:0000259" key="7">
    <source>
        <dbReference type="PROSITE" id="PS50103"/>
    </source>
</evidence>
<feature type="domain" description="C3H1-type" evidence="7">
    <location>
        <begin position="399"/>
        <end position="426"/>
    </location>
</feature>
<dbReference type="SMART" id="SM00298">
    <property type="entry name" value="CHROMO"/>
    <property type="match status" value="1"/>
</dbReference>
<dbReference type="SUPFAM" id="SSF54160">
    <property type="entry name" value="Chromo domain-like"/>
    <property type="match status" value="1"/>
</dbReference>
<keyword evidence="3" id="KW-0539">Nucleus</keyword>
<feature type="region of interest" description="Disordered" evidence="5">
    <location>
        <begin position="1"/>
        <end position="39"/>
    </location>
</feature>
<keyword evidence="4" id="KW-0479">Metal-binding</keyword>
<dbReference type="AlphaFoldDB" id="W9BZG0"/>
<dbReference type="GO" id="GO:0006338">
    <property type="term" value="P:chromatin remodeling"/>
    <property type="evidence" value="ECO:0007669"/>
    <property type="project" value="UniProtKB-ARBA"/>
</dbReference>
<gene>
    <name evidence="8" type="ORF">SBOR_9666</name>
</gene>
<evidence type="ECO:0000259" key="6">
    <source>
        <dbReference type="PROSITE" id="PS50013"/>
    </source>
</evidence>
<feature type="zinc finger region" description="C3H1-type" evidence="4">
    <location>
        <begin position="399"/>
        <end position="426"/>
    </location>
</feature>
<feature type="compositionally biased region" description="Basic and acidic residues" evidence="5">
    <location>
        <begin position="116"/>
        <end position="127"/>
    </location>
</feature>
<dbReference type="STRING" id="1432307.W9BZG0"/>
<protein>
    <recommendedName>
        <fullName evidence="10">Chromo domain-containing protein</fullName>
    </recommendedName>
</protein>
<keyword evidence="9" id="KW-1185">Reference proteome</keyword>
<accession>W9BZG0</accession>
<dbReference type="InterPro" id="IPR000571">
    <property type="entry name" value="Znf_CCCH"/>
</dbReference>
<evidence type="ECO:0000313" key="8">
    <source>
        <dbReference type="EMBL" id="ESZ89957.1"/>
    </source>
</evidence>